<sequence>MSGETSDNGKMPVLFIGHGSPMNIIQDNSYTQSLVKLGKELPRPEAIMVVSAHWMTDGTYVTCDEKPRTIYDFYGFPRELYNVDYPSPGSPEKAELACRTVKKEPVECSDQWGLDHASWAVLRHMYPEADIPVFEMSIDYSFNEWHPKMMQHHYDMATELRELREQGVLIIGSGNIVHNLGLIDFMNVNAKPYEWAVEFDEKVKANLLSGNHRDLIEYLNMGETAKLAVPTLDHYLPMIYTIALQEKGETLEFTHEGFQHASVSMRCFKIG</sequence>
<evidence type="ECO:0000256" key="5">
    <source>
        <dbReference type="ARBA" id="ARBA00023002"/>
    </source>
</evidence>
<dbReference type="EMBL" id="FOUJ01000002">
    <property type="protein sequence ID" value="SFM40901.1"/>
    <property type="molecule type" value="Genomic_DNA"/>
</dbReference>
<keyword evidence="4" id="KW-0862">Zinc</keyword>
<evidence type="ECO:0000256" key="3">
    <source>
        <dbReference type="ARBA" id="ARBA00022723"/>
    </source>
</evidence>
<evidence type="ECO:0000256" key="4">
    <source>
        <dbReference type="ARBA" id="ARBA00022833"/>
    </source>
</evidence>
<dbReference type="InterPro" id="IPR004183">
    <property type="entry name" value="Xdiol_dOase_suB"/>
</dbReference>
<reference evidence="8" key="1">
    <citation type="submission" date="2016-10" db="EMBL/GenBank/DDBJ databases">
        <authorList>
            <person name="Varghese N."/>
            <person name="Submissions S."/>
        </authorList>
    </citation>
    <scope>NUCLEOTIDE SEQUENCE [LARGE SCALE GENOMIC DNA]</scope>
    <source>
        <strain evidence="8">Mob M</strain>
    </source>
</reference>
<evidence type="ECO:0000313" key="7">
    <source>
        <dbReference type="EMBL" id="SFM40901.1"/>
    </source>
</evidence>
<dbReference type="GO" id="GO:0008270">
    <property type="term" value="F:zinc ion binding"/>
    <property type="evidence" value="ECO:0007669"/>
    <property type="project" value="InterPro"/>
</dbReference>
<dbReference type="RefSeq" id="WP_218146694.1">
    <property type="nucleotide sequence ID" value="NZ_FOUJ01000002.1"/>
</dbReference>
<dbReference type="Pfam" id="PF02900">
    <property type="entry name" value="LigB"/>
    <property type="match status" value="1"/>
</dbReference>
<evidence type="ECO:0000259" key="6">
    <source>
        <dbReference type="Pfam" id="PF02900"/>
    </source>
</evidence>
<keyword evidence="3" id="KW-0479">Metal-binding</keyword>
<dbReference type="GO" id="GO:0008198">
    <property type="term" value="F:ferrous iron binding"/>
    <property type="evidence" value="ECO:0007669"/>
    <property type="project" value="InterPro"/>
</dbReference>
<gene>
    <name evidence="7" type="ORF">SAMN04488696_1083</name>
</gene>
<proteinExistence type="inferred from homology"/>
<keyword evidence="5" id="KW-0560">Oxidoreductase</keyword>
<dbReference type="PANTHER" id="PTHR30096:SF0">
    <property type="entry name" value="4,5-DOPA DIOXYGENASE EXTRADIOL-LIKE PROTEIN"/>
    <property type="match status" value="1"/>
</dbReference>
<accession>A0A1I4QLI3</accession>
<comment type="cofactor">
    <cofactor evidence="1">
        <name>Zn(2+)</name>
        <dbReference type="ChEBI" id="CHEBI:29105"/>
    </cofactor>
</comment>
<dbReference type="Gene3D" id="3.40.830.10">
    <property type="entry name" value="LigB-like"/>
    <property type="match status" value="1"/>
</dbReference>
<feature type="domain" description="Extradiol ring-cleavage dioxygenase class III enzyme subunit B" evidence="6">
    <location>
        <begin position="33"/>
        <end position="260"/>
    </location>
</feature>
<protein>
    <submittedName>
        <fullName evidence="7">Aromatic ring-opening dioxygenase, catalytic subunit, LigB family</fullName>
    </submittedName>
</protein>
<dbReference type="GO" id="GO:0016702">
    <property type="term" value="F:oxidoreductase activity, acting on single donors with incorporation of molecular oxygen, incorporation of two atoms of oxygen"/>
    <property type="evidence" value="ECO:0007669"/>
    <property type="project" value="UniProtKB-ARBA"/>
</dbReference>
<evidence type="ECO:0000313" key="8">
    <source>
        <dbReference type="Proteomes" id="UP000198535"/>
    </source>
</evidence>
<dbReference type="NCBIfam" id="NF007914">
    <property type="entry name" value="PRK10628.1"/>
    <property type="match status" value="1"/>
</dbReference>
<evidence type="ECO:0000256" key="1">
    <source>
        <dbReference type="ARBA" id="ARBA00001947"/>
    </source>
</evidence>
<dbReference type="InterPro" id="IPR014436">
    <property type="entry name" value="Extradiol_dOase_DODA"/>
</dbReference>
<dbReference type="CDD" id="cd07363">
    <property type="entry name" value="45_DOPA_Dioxygenase"/>
    <property type="match status" value="1"/>
</dbReference>
<keyword evidence="7" id="KW-0223">Dioxygenase</keyword>
<comment type="similarity">
    <text evidence="2">Belongs to the DODA-type extradiol aromatic ring-opening dioxygenase family.</text>
</comment>
<dbReference type="STRING" id="487685.SAMN04488696_1083"/>
<evidence type="ECO:0000256" key="2">
    <source>
        <dbReference type="ARBA" id="ARBA00007581"/>
    </source>
</evidence>
<name>A0A1I4QLI3_9EURY</name>
<dbReference type="SUPFAM" id="SSF53213">
    <property type="entry name" value="LigB-like"/>
    <property type="match status" value="1"/>
</dbReference>
<dbReference type="PANTHER" id="PTHR30096">
    <property type="entry name" value="4,5-DOPA DIOXYGENASE EXTRADIOL-LIKE PROTEIN"/>
    <property type="match status" value="1"/>
</dbReference>
<dbReference type="AlphaFoldDB" id="A0A1I4QLI3"/>
<dbReference type="Proteomes" id="UP000198535">
    <property type="component" value="Unassembled WGS sequence"/>
</dbReference>
<dbReference type="PIRSF" id="PIRSF006157">
    <property type="entry name" value="Doxgns_DODA"/>
    <property type="match status" value="1"/>
</dbReference>
<organism evidence="7 8">
    <name type="scientific">Methanolobus profundi</name>
    <dbReference type="NCBI Taxonomy" id="487685"/>
    <lineage>
        <taxon>Archaea</taxon>
        <taxon>Methanobacteriati</taxon>
        <taxon>Methanobacteriota</taxon>
        <taxon>Stenosarchaea group</taxon>
        <taxon>Methanomicrobia</taxon>
        <taxon>Methanosarcinales</taxon>
        <taxon>Methanosarcinaceae</taxon>
        <taxon>Methanolobus</taxon>
    </lineage>
</organism>
<keyword evidence="8" id="KW-1185">Reference proteome</keyword>
<dbReference type="OrthoDB" id="57333at2157"/>